<dbReference type="Pfam" id="PF24800">
    <property type="entry name" value="DUF7702"/>
    <property type="match status" value="1"/>
</dbReference>
<feature type="domain" description="DUF7702" evidence="2">
    <location>
        <begin position="4"/>
        <end position="239"/>
    </location>
</feature>
<evidence type="ECO:0000256" key="1">
    <source>
        <dbReference type="SAM" id="Phobius"/>
    </source>
</evidence>
<reference evidence="3" key="1">
    <citation type="journal article" date="2020" name="Stud. Mycol.">
        <title>101 Dothideomycetes genomes: a test case for predicting lifestyles and emergence of pathogens.</title>
        <authorList>
            <person name="Haridas S."/>
            <person name="Albert R."/>
            <person name="Binder M."/>
            <person name="Bloem J."/>
            <person name="Labutti K."/>
            <person name="Salamov A."/>
            <person name="Andreopoulos B."/>
            <person name="Baker S."/>
            <person name="Barry K."/>
            <person name="Bills G."/>
            <person name="Bluhm B."/>
            <person name="Cannon C."/>
            <person name="Castanera R."/>
            <person name="Culley D."/>
            <person name="Daum C."/>
            <person name="Ezra D."/>
            <person name="Gonzalez J."/>
            <person name="Henrissat B."/>
            <person name="Kuo A."/>
            <person name="Liang C."/>
            <person name="Lipzen A."/>
            <person name="Lutzoni F."/>
            <person name="Magnuson J."/>
            <person name="Mondo S."/>
            <person name="Nolan M."/>
            <person name="Ohm R."/>
            <person name="Pangilinan J."/>
            <person name="Park H.-J."/>
            <person name="Ramirez L."/>
            <person name="Alfaro M."/>
            <person name="Sun H."/>
            <person name="Tritt A."/>
            <person name="Yoshinaga Y."/>
            <person name="Zwiers L.-H."/>
            <person name="Turgeon B."/>
            <person name="Goodwin S."/>
            <person name="Spatafora J."/>
            <person name="Crous P."/>
            <person name="Grigoriev I."/>
        </authorList>
    </citation>
    <scope>NUCLEOTIDE SEQUENCE</scope>
    <source>
        <strain evidence="3">SCOH1-5</strain>
    </source>
</reference>
<feature type="transmembrane region" description="Helical" evidence="1">
    <location>
        <begin position="144"/>
        <end position="164"/>
    </location>
</feature>
<gene>
    <name evidence="3" type="ORF">CERZMDRAFT_91461</name>
</gene>
<keyword evidence="1" id="KW-1133">Transmembrane helix</keyword>
<evidence type="ECO:0000313" key="4">
    <source>
        <dbReference type="Proteomes" id="UP000799539"/>
    </source>
</evidence>
<evidence type="ECO:0000259" key="2">
    <source>
        <dbReference type="Pfam" id="PF24800"/>
    </source>
</evidence>
<keyword evidence="4" id="KW-1185">Reference proteome</keyword>
<feature type="transmembrane region" description="Helical" evidence="1">
    <location>
        <begin position="105"/>
        <end position="124"/>
    </location>
</feature>
<proteinExistence type="predicted"/>
<sequence>MSKITYADGIAILQLLFYLPAVNLAAYLWFRDGFRPGSASWRFATAFTSLRLTGAVCTLIAIHHYSGSLATTIIISQVVGTPPLTMAAIMLVDRINEHTRVVHPLMLKGLSIGALVPLALGIYGADKSLDGSGTHFTPSVYLKVAMAMFIALYLTLVALTFLFGRKWSIYPFQADRTAILAMALCIPFIGVKHIYASLSEYSTIPTFYLEHANQTVYLFMNVLMEMCTVMVLLAFGFKLGSAPQKSQV</sequence>
<keyword evidence="1" id="KW-0812">Transmembrane</keyword>
<dbReference type="Proteomes" id="UP000799539">
    <property type="component" value="Unassembled WGS sequence"/>
</dbReference>
<dbReference type="EMBL" id="ML992690">
    <property type="protein sequence ID" value="KAF2208883.1"/>
    <property type="molecule type" value="Genomic_DNA"/>
</dbReference>
<feature type="transmembrane region" description="Helical" evidence="1">
    <location>
        <begin position="6"/>
        <end position="29"/>
    </location>
</feature>
<protein>
    <recommendedName>
        <fullName evidence="2">DUF7702 domain-containing protein</fullName>
    </recommendedName>
</protein>
<feature type="transmembrane region" description="Helical" evidence="1">
    <location>
        <begin position="41"/>
        <end position="63"/>
    </location>
</feature>
<evidence type="ECO:0000313" key="3">
    <source>
        <dbReference type="EMBL" id="KAF2208883.1"/>
    </source>
</evidence>
<dbReference type="InterPro" id="IPR056119">
    <property type="entry name" value="DUF7702"/>
</dbReference>
<keyword evidence="1" id="KW-0472">Membrane</keyword>
<name>A0A6A6F623_9PEZI</name>
<feature type="transmembrane region" description="Helical" evidence="1">
    <location>
        <begin position="69"/>
        <end position="93"/>
    </location>
</feature>
<feature type="transmembrane region" description="Helical" evidence="1">
    <location>
        <begin position="216"/>
        <end position="237"/>
    </location>
</feature>
<dbReference type="PANTHER" id="PTHR42109">
    <property type="entry name" value="UNPLACED GENOMIC SCAFFOLD UM_SCAF_CONTIG_1.265, WHOLE GENOME SHOTGUN SEQUENCE"/>
    <property type="match status" value="1"/>
</dbReference>
<dbReference type="PANTHER" id="PTHR42109:SF2">
    <property type="entry name" value="INTEGRAL MEMBRANE PROTEIN"/>
    <property type="match status" value="1"/>
</dbReference>
<accession>A0A6A6F623</accession>
<dbReference type="OrthoDB" id="2560628at2759"/>
<organism evidence="3 4">
    <name type="scientific">Cercospora zeae-maydis SCOH1-5</name>
    <dbReference type="NCBI Taxonomy" id="717836"/>
    <lineage>
        <taxon>Eukaryota</taxon>
        <taxon>Fungi</taxon>
        <taxon>Dikarya</taxon>
        <taxon>Ascomycota</taxon>
        <taxon>Pezizomycotina</taxon>
        <taxon>Dothideomycetes</taxon>
        <taxon>Dothideomycetidae</taxon>
        <taxon>Mycosphaerellales</taxon>
        <taxon>Mycosphaerellaceae</taxon>
        <taxon>Cercospora</taxon>
    </lineage>
</organism>
<feature type="transmembrane region" description="Helical" evidence="1">
    <location>
        <begin position="176"/>
        <end position="196"/>
    </location>
</feature>
<dbReference type="AlphaFoldDB" id="A0A6A6F623"/>